<keyword evidence="7 11" id="KW-0560">Oxidoreductase</keyword>
<feature type="binding site" evidence="11">
    <location>
        <begin position="173"/>
        <end position="175"/>
    </location>
    <ligand>
        <name>NADP(+)</name>
        <dbReference type="ChEBI" id="CHEBI:58349"/>
    </ligand>
</feature>
<comment type="catalytic activity">
    <reaction evidence="11">
        <text>(6R)-5,10-methylene-5,6,7,8-tetrahydrofolate + NADP(+) = (6R)-5,10-methenyltetrahydrofolate + NADPH</text>
        <dbReference type="Rhea" id="RHEA:22812"/>
        <dbReference type="ChEBI" id="CHEBI:15636"/>
        <dbReference type="ChEBI" id="CHEBI:57455"/>
        <dbReference type="ChEBI" id="CHEBI:57783"/>
        <dbReference type="ChEBI" id="CHEBI:58349"/>
        <dbReference type="EC" id="1.5.1.5"/>
    </reaction>
</comment>
<sequence>MVAQIIDGRAHARSLITAVKADIALLQAEKTNIGLATITVGTDYGSVAYENRLRALAHKLGIPYEGYRLDESTSEADLINLVRKLNAEPDVSGILALRPLPAHIDEASIFKHLDPRKDIESVHPENAGLLALGVPRFVPSTAAAAFYLLDSWIDSTGANRADFYHGANIVVIGRSNNVGKPAVSLGFARGAAVASIDEWADRTTGVGRHTRRADVLIVAAGKAGLVKAEHVTENTVVIDVGINPMTDLDGRVRMVGDVDFEPVAARARAITPVPGGVGPITDVWLMSNTVSAARLLAVPSHTNPEFTEPLSEAS</sequence>
<protein>
    <recommendedName>
        <fullName evidence="11">Bifunctional protein FolD</fullName>
    </recommendedName>
    <domain>
        <recommendedName>
            <fullName evidence="11">Methylenetetrahydrofolate dehydrogenase</fullName>
            <ecNumber evidence="11">1.5.1.5</ecNumber>
        </recommendedName>
    </domain>
    <domain>
        <recommendedName>
            <fullName evidence="11">Methenyltetrahydrofolate cyclohydrolase</fullName>
            <ecNumber evidence="11">3.5.4.9</ecNumber>
        </recommendedName>
    </domain>
</protein>
<keyword evidence="3 11" id="KW-0028">Amino-acid biosynthesis</keyword>
<dbReference type="CDD" id="cd01080">
    <property type="entry name" value="NAD_bind_m-THF_DH_Cyclohyd"/>
    <property type="match status" value="1"/>
</dbReference>
<comment type="pathway">
    <text evidence="1 11">One-carbon metabolism; tetrahydrofolate interconversion.</text>
</comment>
<dbReference type="SUPFAM" id="SSF51735">
    <property type="entry name" value="NAD(P)-binding Rossmann-fold domains"/>
    <property type="match status" value="1"/>
</dbReference>
<gene>
    <name evidence="11" type="primary">folD</name>
    <name evidence="14" type="ORF">ACFYU5_35730</name>
</gene>
<comment type="caution">
    <text evidence="14">The sequence shown here is derived from an EMBL/GenBank/DDBJ whole genome shotgun (WGS) entry which is preliminary data.</text>
</comment>
<evidence type="ECO:0000256" key="7">
    <source>
        <dbReference type="ARBA" id="ARBA00023002"/>
    </source>
</evidence>
<dbReference type="Pfam" id="PF00763">
    <property type="entry name" value="THF_DHG_CYH"/>
    <property type="match status" value="1"/>
</dbReference>
<comment type="caution">
    <text evidence="11">Lacks conserved residue(s) required for the propagation of feature annotation.</text>
</comment>
<evidence type="ECO:0000259" key="13">
    <source>
        <dbReference type="Pfam" id="PF02882"/>
    </source>
</evidence>
<evidence type="ECO:0000259" key="12">
    <source>
        <dbReference type="Pfam" id="PF00763"/>
    </source>
</evidence>
<organism evidence="14 15">
    <name type="scientific">Nocardia aobensis</name>
    <dbReference type="NCBI Taxonomy" id="257277"/>
    <lineage>
        <taxon>Bacteria</taxon>
        <taxon>Bacillati</taxon>
        <taxon>Actinomycetota</taxon>
        <taxon>Actinomycetes</taxon>
        <taxon>Mycobacteriales</taxon>
        <taxon>Nocardiaceae</taxon>
        <taxon>Nocardia</taxon>
    </lineage>
</organism>
<evidence type="ECO:0000256" key="1">
    <source>
        <dbReference type="ARBA" id="ARBA00004777"/>
    </source>
</evidence>
<dbReference type="HAMAP" id="MF_01576">
    <property type="entry name" value="THF_DHG_CYH"/>
    <property type="match status" value="1"/>
</dbReference>
<evidence type="ECO:0000256" key="8">
    <source>
        <dbReference type="ARBA" id="ARBA00023102"/>
    </source>
</evidence>
<evidence type="ECO:0000256" key="5">
    <source>
        <dbReference type="ARBA" id="ARBA00022801"/>
    </source>
</evidence>
<dbReference type="PRINTS" id="PR00085">
    <property type="entry name" value="THFDHDRGNASE"/>
</dbReference>
<dbReference type="EMBL" id="JBIAMT010000011">
    <property type="protein sequence ID" value="MFF0501786.1"/>
    <property type="molecule type" value="Genomic_DNA"/>
</dbReference>
<dbReference type="Pfam" id="PF02882">
    <property type="entry name" value="THF_DHG_CYH_C"/>
    <property type="match status" value="1"/>
</dbReference>
<evidence type="ECO:0000256" key="9">
    <source>
        <dbReference type="ARBA" id="ARBA00023167"/>
    </source>
</evidence>
<name>A0ABW6PF25_9NOCA</name>
<evidence type="ECO:0000256" key="11">
    <source>
        <dbReference type="HAMAP-Rule" id="MF_01576"/>
    </source>
</evidence>
<comment type="similarity">
    <text evidence="11">Belongs to the tetrahydrofolate dehydrogenase/cyclohydrolase family.</text>
</comment>
<evidence type="ECO:0000256" key="10">
    <source>
        <dbReference type="ARBA" id="ARBA00023268"/>
    </source>
</evidence>
<evidence type="ECO:0000256" key="3">
    <source>
        <dbReference type="ARBA" id="ARBA00022605"/>
    </source>
</evidence>
<dbReference type="InterPro" id="IPR020631">
    <property type="entry name" value="THF_DH/CycHdrlase_NAD-bd_dom"/>
</dbReference>
<evidence type="ECO:0000256" key="6">
    <source>
        <dbReference type="ARBA" id="ARBA00022857"/>
    </source>
</evidence>
<keyword evidence="10 11" id="KW-0511">Multifunctional enzyme</keyword>
<feature type="binding site" evidence="11">
    <location>
        <position position="242"/>
    </location>
    <ligand>
        <name>NADP(+)</name>
        <dbReference type="ChEBI" id="CHEBI:58349"/>
    </ligand>
</feature>
<dbReference type="InterPro" id="IPR020630">
    <property type="entry name" value="THF_DH/CycHdrlase_cat_dom"/>
</dbReference>
<keyword evidence="8 11" id="KW-0368">Histidine biosynthesis</keyword>
<keyword evidence="15" id="KW-1185">Reference proteome</keyword>
<dbReference type="PANTHER" id="PTHR48099">
    <property type="entry name" value="C-1-TETRAHYDROFOLATE SYNTHASE, CYTOPLASMIC-RELATED"/>
    <property type="match status" value="1"/>
</dbReference>
<comment type="catalytic activity">
    <reaction evidence="11">
        <text>(6R)-5,10-methenyltetrahydrofolate + H2O = (6R)-10-formyltetrahydrofolate + H(+)</text>
        <dbReference type="Rhea" id="RHEA:23700"/>
        <dbReference type="ChEBI" id="CHEBI:15377"/>
        <dbReference type="ChEBI" id="CHEBI:15378"/>
        <dbReference type="ChEBI" id="CHEBI:57455"/>
        <dbReference type="ChEBI" id="CHEBI:195366"/>
        <dbReference type="EC" id="3.5.4.9"/>
    </reaction>
</comment>
<dbReference type="SUPFAM" id="SSF53223">
    <property type="entry name" value="Aminoacid dehydrogenase-like, N-terminal domain"/>
    <property type="match status" value="1"/>
</dbReference>
<evidence type="ECO:0000313" key="14">
    <source>
        <dbReference type="EMBL" id="MFF0501786.1"/>
    </source>
</evidence>
<keyword evidence="9 11" id="KW-0486">Methionine biosynthesis</keyword>
<proteinExistence type="inferred from homology"/>
<accession>A0ABW6PF25</accession>
<dbReference type="InterPro" id="IPR046346">
    <property type="entry name" value="Aminoacid_DH-like_N_sf"/>
</dbReference>
<keyword evidence="4 11" id="KW-0658">Purine biosynthesis</keyword>
<dbReference type="Proteomes" id="UP001601442">
    <property type="component" value="Unassembled WGS sequence"/>
</dbReference>
<dbReference type="EC" id="1.5.1.5" evidence="11"/>
<dbReference type="Gene3D" id="3.40.50.10860">
    <property type="entry name" value="Leucine Dehydrogenase, chain A, domain 1"/>
    <property type="match status" value="1"/>
</dbReference>
<dbReference type="Gene3D" id="3.40.50.720">
    <property type="entry name" value="NAD(P)-binding Rossmann-like Domain"/>
    <property type="match status" value="1"/>
</dbReference>
<comment type="function">
    <text evidence="11">Catalyzes the oxidation of 5,10-methylenetetrahydrofolate to 5,10-methenyltetrahydrofolate and then the hydrolysis of 5,10-methenyltetrahydrofolate to 10-formyltetrahydrofolate.</text>
</comment>
<comment type="subunit">
    <text evidence="11">Homodimer.</text>
</comment>
<dbReference type="InterPro" id="IPR000672">
    <property type="entry name" value="THF_DH/CycHdrlase"/>
</dbReference>
<feature type="domain" description="Tetrahydrofolate dehydrogenase/cyclohydrolase NAD(P)-binding" evidence="13">
    <location>
        <begin position="164"/>
        <end position="294"/>
    </location>
</feature>
<dbReference type="RefSeq" id="WP_387401785.1">
    <property type="nucleotide sequence ID" value="NZ_JBIAMT010000011.1"/>
</dbReference>
<keyword evidence="2 11" id="KW-0554">One-carbon metabolism</keyword>
<dbReference type="InterPro" id="IPR036291">
    <property type="entry name" value="NAD(P)-bd_dom_sf"/>
</dbReference>
<dbReference type="PANTHER" id="PTHR48099:SF5">
    <property type="entry name" value="C-1-TETRAHYDROFOLATE SYNTHASE, CYTOPLASMIC"/>
    <property type="match status" value="1"/>
</dbReference>
<evidence type="ECO:0000256" key="2">
    <source>
        <dbReference type="ARBA" id="ARBA00022563"/>
    </source>
</evidence>
<keyword evidence="6 11" id="KW-0521">NADP</keyword>
<evidence type="ECO:0000313" key="15">
    <source>
        <dbReference type="Proteomes" id="UP001601442"/>
    </source>
</evidence>
<feature type="domain" description="Tetrahydrofolate dehydrogenase/cyclohydrolase catalytic" evidence="12">
    <location>
        <begin position="6"/>
        <end position="120"/>
    </location>
</feature>
<keyword evidence="5 11" id="KW-0378">Hydrolase</keyword>
<reference evidence="14 15" key="1">
    <citation type="submission" date="2024-10" db="EMBL/GenBank/DDBJ databases">
        <title>The Natural Products Discovery Center: Release of the First 8490 Sequenced Strains for Exploring Actinobacteria Biosynthetic Diversity.</title>
        <authorList>
            <person name="Kalkreuter E."/>
            <person name="Kautsar S.A."/>
            <person name="Yang D."/>
            <person name="Bader C.D."/>
            <person name="Teijaro C.N."/>
            <person name="Fluegel L."/>
            <person name="Davis C.M."/>
            <person name="Simpson J.R."/>
            <person name="Lauterbach L."/>
            <person name="Steele A.D."/>
            <person name="Gui C."/>
            <person name="Meng S."/>
            <person name="Li G."/>
            <person name="Viehrig K."/>
            <person name="Ye F."/>
            <person name="Su P."/>
            <person name="Kiefer A.F."/>
            <person name="Nichols A."/>
            <person name="Cepeda A.J."/>
            <person name="Yan W."/>
            <person name="Fan B."/>
            <person name="Jiang Y."/>
            <person name="Adhikari A."/>
            <person name="Zheng C.-J."/>
            <person name="Schuster L."/>
            <person name="Cowan T.M."/>
            <person name="Smanski M.J."/>
            <person name="Chevrette M.G."/>
            <person name="De Carvalho L.P.S."/>
            <person name="Shen B."/>
        </authorList>
    </citation>
    <scope>NUCLEOTIDE SEQUENCE [LARGE SCALE GENOMIC DNA]</scope>
    <source>
        <strain evidence="14 15">NPDC004119</strain>
    </source>
</reference>
<dbReference type="EC" id="3.5.4.9" evidence="11"/>
<evidence type="ECO:0000256" key="4">
    <source>
        <dbReference type="ARBA" id="ARBA00022755"/>
    </source>
</evidence>